<dbReference type="AlphaFoldDB" id="A0A0V0GPS3"/>
<dbReference type="EMBL" id="GEDG01034140">
    <property type="protein sequence ID" value="JAP09882.1"/>
    <property type="molecule type" value="Transcribed_RNA"/>
</dbReference>
<reference evidence="2" key="1">
    <citation type="submission" date="2015-12" db="EMBL/GenBank/DDBJ databases">
        <title>Gene expression during late stages of embryo sac development: a critical building block for successful pollen-pistil interactions.</title>
        <authorList>
            <person name="Liu Y."/>
            <person name="Joly V."/>
            <person name="Sabar M."/>
            <person name="Matton D.P."/>
        </authorList>
    </citation>
    <scope>NUCLEOTIDE SEQUENCE</scope>
</reference>
<keyword evidence="1" id="KW-0812">Transmembrane</keyword>
<evidence type="ECO:0000313" key="2">
    <source>
        <dbReference type="EMBL" id="JAP09882.1"/>
    </source>
</evidence>
<feature type="non-terminal residue" evidence="2">
    <location>
        <position position="68"/>
    </location>
</feature>
<keyword evidence="1" id="KW-1133">Transmembrane helix</keyword>
<protein>
    <submittedName>
        <fullName evidence="2">Putative ovule protein</fullName>
    </submittedName>
</protein>
<keyword evidence="1" id="KW-0472">Membrane</keyword>
<feature type="transmembrane region" description="Helical" evidence="1">
    <location>
        <begin position="21"/>
        <end position="40"/>
    </location>
</feature>
<name>A0A0V0GPS3_SOLCH</name>
<proteinExistence type="predicted"/>
<accession>A0A0V0GPS3</accession>
<evidence type="ECO:0000256" key="1">
    <source>
        <dbReference type="SAM" id="Phobius"/>
    </source>
</evidence>
<sequence length="68" mass="7784">MSLIESCRTIRRHLYFSSRGCRTLGSLSIFSCLLSCYNLIRIGIFQFKLVSNLLHSSVHRCLTLDTMA</sequence>
<organism evidence="2">
    <name type="scientific">Solanum chacoense</name>
    <name type="common">Chaco potato</name>
    <dbReference type="NCBI Taxonomy" id="4108"/>
    <lineage>
        <taxon>Eukaryota</taxon>
        <taxon>Viridiplantae</taxon>
        <taxon>Streptophyta</taxon>
        <taxon>Embryophyta</taxon>
        <taxon>Tracheophyta</taxon>
        <taxon>Spermatophyta</taxon>
        <taxon>Magnoliopsida</taxon>
        <taxon>eudicotyledons</taxon>
        <taxon>Gunneridae</taxon>
        <taxon>Pentapetalae</taxon>
        <taxon>asterids</taxon>
        <taxon>lamiids</taxon>
        <taxon>Solanales</taxon>
        <taxon>Solanaceae</taxon>
        <taxon>Solanoideae</taxon>
        <taxon>Solaneae</taxon>
        <taxon>Solanum</taxon>
    </lineage>
</organism>